<keyword evidence="2" id="KW-0472">Membrane</keyword>
<feature type="transmembrane region" description="Helical" evidence="2">
    <location>
        <begin position="1275"/>
        <end position="1294"/>
    </location>
</feature>
<gene>
    <name evidence="3" type="ORF">BLNAU_14816</name>
</gene>
<feature type="transmembrane region" description="Helical" evidence="2">
    <location>
        <begin position="924"/>
        <end position="945"/>
    </location>
</feature>
<evidence type="ECO:0000256" key="2">
    <source>
        <dbReference type="SAM" id="Phobius"/>
    </source>
</evidence>
<feature type="region of interest" description="Disordered" evidence="1">
    <location>
        <begin position="1044"/>
        <end position="1066"/>
    </location>
</feature>
<evidence type="ECO:0000256" key="1">
    <source>
        <dbReference type="SAM" id="MobiDB-lite"/>
    </source>
</evidence>
<reference evidence="3 4" key="1">
    <citation type="journal article" date="2022" name="bioRxiv">
        <title>Genomics of Preaxostyla Flagellates Illuminates Evolutionary Transitions and the Path Towards Mitochondrial Loss.</title>
        <authorList>
            <person name="Novak L.V.F."/>
            <person name="Treitli S.C."/>
            <person name="Pyrih J."/>
            <person name="Halakuc P."/>
            <person name="Pipaliya S.V."/>
            <person name="Vacek V."/>
            <person name="Brzon O."/>
            <person name="Soukal P."/>
            <person name="Eme L."/>
            <person name="Dacks J.B."/>
            <person name="Karnkowska A."/>
            <person name="Elias M."/>
            <person name="Hampl V."/>
        </authorList>
    </citation>
    <scope>NUCLEOTIDE SEQUENCE [LARGE SCALE GENOMIC DNA]</scope>
    <source>
        <strain evidence="3">NAU3</strain>
        <tissue evidence="3">Gut</tissue>
    </source>
</reference>
<evidence type="ECO:0008006" key="5">
    <source>
        <dbReference type="Google" id="ProtNLM"/>
    </source>
</evidence>
<dbReference type="Proteomes" id="UP001281761">
    <property type="component" value="Unassembled WGS sequence"/>
</dbReference>
<protein>
    <recommendedName>
        <fullName evidence="5">Transmembrane protein</fullName>
    </recommendedName>
</protein>
<keyword evidence="4" id="KW-1185">Reference proteome</keyword>
<keyword evidence="2" id="KW-1133">Transmembrane helix</keyword>
<feature type="transmembrane region" description="Helical" evidence="2">
    <location>
        <begin position="876"/>
        <end position="895"/>
    </location>
</feature>
<dbReference type="EMBL" id="JARBJD010000140">
    <property type="protein sequence ID" value="KAK2950232.1"/>
    <property type="molecule type" value="Genomic_DNA"/>
</dbReference>
<name>A0ABQ9XHX3_9EUKA</name>
<feature type="transmembrane region" description="Helical" evidence="2">
    <location>
        <begin position="1243"/>
        <end position="1269"/>
    </location>
</feature>
<accession>A0ABQ9XHX3</accession>
<organism evidence="3 4">
    <name type="scientific">Blattamonas nauphoetae</name>
    <dbReference type="NCBI Taxonomy" id="2049346"/>
    <lineage>
        <taxon>Eukaryota</taxon>
        <taxon>Metamonada</taxon>
        <taxon>Preaxostyla</taxon>
        <taxon>Oxymonadida</taxon>
        <taxon>Blattamonas</taxon>
    </lineage>
</organism>
<sequence length="1301" mass="147251">MIFNSGNLINFTYAIRRQGAVSRRTEWEQYQKILQENDLLDCNKLIDIPGPNDPESQFNMISYHFGHLDHPDVIIPRSNILSTSIPHMSNKPLGVEFFDVGCPSWRQNGGLGVTIVDNGLISFAEIYPSKGSSQERDQNKQTSPPETIFYSYEWIVPTNPPSSTQLTSREEWWKTIKSTHIRALCFSQNDRIDSVKVTYTIPSQIFNQKSEEEMKQRLHTLFPGSSPPKKNTSTITALLKPHSLVRAREPLYAPTQRNGSNSSAKNSQIQQLWTCEWNPYFFSTNASFHSQSPPPLKSADLKHFDGLHVFKFEICSTDLSGTQHCSTVKHTFSLNGLVSRVRSNRGIKTASSPVPLFMNLATILMGGIPLLPFVLSLFTTPVSNIFLWLMRRKVKKWERKYNLSAHDVEMTVEIFHHLFGEEQDDLDESWTNQPQKKHKTLAFPFREHQNLFVVDPTQLDLQSQPGRISPSLTQISDWSESTSLQHSTIVPLSFHSISSAVAPLLLASPTSFSAHLATYSADQRAVLIKQRLAFDTSLFSAFWNIVLSPSFTPASRRQRLFTALMMKDTEKLTATKHYFLRHCGLSQTSEEDNLLLEDFERGDNSLPTSFCCFCIRRETTLSLNANQPSICRPCLPLWECMRSSIVNDVSLVWRRICCVFGQEGYKLNCPFTWNKQRRFIPTTDHAIFGEEYSRRQIENARSKINETETSRLPTTTTYCNTQSMPNERNENQHNALVEFDNDDTDWIDELRQDVSSRFVHTENTDTHEGMNPTSRTGSLYETGSENGIELQVLNTGRVDQNMSPINVISHETSLPTVGRGQSLHLGSDPTEHDMVDEFITRDDDTFSCRRFCGGIPLFFARVFLLAVFPFTRHPPLVIVLIVVLIILFLQLPILVGTFNDSGIVSFAFAFGIVQQSTLSTNNRVPVFTAICLFFSFLIPFVYTFVFSPFPLSFPFANLPCLRRCYRVRSDDTDSLEPPSNRTVLRRLPDNFSSDSHQENEPCHEIVQAQRSTPYVMMDRENTEQSLNTITVPAAHVLSSSFHERFSPDDNQLAPTLPPPRAPDAMSLSVSQTDISPQSPSSLDLHNSSPTEFEHPLVRLSDTQSVFISDNRAGLCTPQPAIVNPLILHRNPRSDRVTVIQHPRPIITPTESQQSDIIYTHDGHGVVGESGQDAQRSLLFLPNESHSSEEADIIPSVESIIPPVSFQALHTLPRQLSSALAESFIRATRPPLVSTPLSLISPTYGLYVFLYHFVGVIAIISCLFVDLFGFAGFSTAVVFIISYSLFLTSLISYFLKWRKRRR</sequence>
<feature type="transmembrane region" description="Helical" evidence="2">
    <location>
        <begin position="356"/>
        <end position="389"/>
    </location>
</feature>
<evidence type="ECO:0000313" key="3">
    <source>
        <dbReference type="EMBL" id="KAK2950232.1"/>
    </source>
</evidence>
<proteinExistence type="predicted"/>
<evidence type="ECO:0000313" key="4">
    <source>
        <dbReference type="Proteomes" id="UP001281761"/>
    </source>
</evidence>
<comment type="caution">
    <text evidence="3">The sequence shown here is derived from an EMBL/GenBank/DDBJ whole genome shotgun (WGS) entry which is preliminary data.</text>
</comment>
<keyword evidence="2" id="KW-0812">Transmembrane</keyword>